<accession>A0A6P6FJY5</accession>
<dbReference type="KEGG" id="bim:112214019"/>
<organism evidence="2 3">
    <name type="scientific">Bombus impatiens</name>
    <name type="common">Bumblebee</name>
    <dbReference type="NCBI Taxonomy" id="132113"/>
    <lineage>
        <taxon>Eukaryota</taxon>
        <taxon>Metazoa</taxon>
        <taxon>Ecdysozoa</taxon>
        <taxon>Arthropoda</taxon>
        <taxon>Hexapoda</taxon>
        <taxon>Insecta</taxon>
        <taxon>Pterygota</taxon>
        <taxon>Neoptera</taxon>
        <taxon>Endopterygota</taxon>
        <taxon>Hymenoptera</taxon>
        <taxon>Apocrita</taxon>
        <taxon>Aculeata</taxon>
        <taxon>Apoidea</taxon>
        <taxon>Anthophila</taxon>
        <taxon>Apidae</taxon>
        <taxon>Bombus</taxon>
        <taxon>Pyrobombus</taxon>
    </lineage>
</organism>
<evidence type="ECO:0000313" key="2">
    <source>
        <dbReference type="Proteomes" id="UP000515180"/>
    </source>
</evidence>
<evidence type="ECO:0000313" key="3">
    <source>
        <dbReference type="RefSeq" id="XP_024227972.2"/>
    </source>
</evidence>
<keyword evidence="1" id="KW-0175">Coiled coil</keyword>
<dbReference type="OrthoDB" id="7685821at2759"/>
<gene>
    <name evidence="3" type="primary">LOC112214019</name>
</gene>
<dbReference type="Proteomes" id="UP000515180">
    <property type="component" value="Unplaced"/>
</dbReference>
<feature type="coiled-coil region" evidence="1">
    <location>
        <begin position="131"/>
        <end position="178"/>
    </location>
</feature>
<dbReference type="GeneID" id="112214019"/>
<name>A0A6P6FJY5_BOMIM</name>
<keyword evidence="2" id="KW-1185">Reference proteome</keyword>
<evidence type="ECO:0000256" key="1">
    <source>
        <dbReference type="SAM" id="Coils"/>
    </source>
</evidence>
<reference evidence="3" key="1">
    <citation type="submission" date="2025-08" db="UniProtKB">
        <authorList>
            <consortium name="RefSeq"/>
        </authorList>
    </citation>
    <scope>IDENTIFICATION</scope>
</reference>
<dbReference type="RefSeq" id="XP_024227972.2">
    <property type="nucleotide sequence ID" value="XM_024372204.2"/>
</dbReference>
<protein>
    <submittedName>
        <fullName evidence="3">Scaffold attachment factor B2-like</fullName>
    </submittedName>
</protein>
<sequence length="288" mass="33509">MPTCGIQCPLVKATLKKTITEAPWLSKKYFPSKDADLEEDVEFEDARDVDRLYKREVDGKVIDIVTGITKEDVSKVSIAKVQRKSETQWSVKGEDKVIVKEPIKDIEEEDSAARLSERGRLERERPEREIAEREKLEHEKLERGKLELEKLERKKLELEKLEREKLELEKLEREKIKTPNGEPLRHDPIDEKELTIFPDECDPHCPRRISRKSIRRKLEERQSAADYYLLNKGSGYFEDVCTCSLSCVVHALKNDSFVRSILASTALFIFGLKLCSELDAWYLPTRFS</sequence>
<proteinExistence type="predicted"/>
<dbReference type="AlphaFoldDB" id="A0A6P6FJY5"/>